<keyword evidence="15 17" id="KW-0472">Membrane</keyword>
<comment type="similarity">
    <text evidence="3 17">Belongs to the complex I subunit 4 family.</text>
</comment>
<evidence type="ECO:0000256" key="1">
    <source>
        <dbReference type="ARBA" id="ARBA00003257"/>
    </source>
</evidence>
<evidence type="ECO:0000256" key="9">
    <source>
        <dbReference type="ARBA" id="ARBA00022967"/>
    </source>
</evidence>
<dbReference type="EC" id="7.1.1.2" evidence="4 17"/>
<evidence type="ECO:0000256" key="11">
    <source>
        <dbReference type="ARBA" id="ARBA00022989"/>
    </source>
</evidence>
<dbReference type="GO" id="GO:0015990">
    <property type="term" value="P:electron transport coupled proton transport"/>
    <property type="evidence" value="ECO:0007669"/>
    <property type="project" value="TreeGrafter"/>
</dbReference>
<gene>
    <name evidence="20" type="primary">ND4</name>
</gene>
<dbReference type="AlphaFoldDB" id="A0A8K1N468"/>
<dbReference type="InterPro" id="IPR001750">
    <property type="entry name" value="ND/Mrp_TM"/>
</dbReference>
<feature type="transmembrane region" description="Helical" evidence="17">
    <location>
        <begin position="94"/>
        <end position="111"/>
    </location>
</feature>
<evidence type="ECO:0000256" key="16">
    <source>
        <dbReference type="ARBA" id="ARBA00049551"/>
    </source>
</evidence>
<dbReference type="EMBL" id="MZ435950">
    <property type="protein sequence ID" value="UCU06582.1"/>
    <property type="molecule type" value="Genomic_DNA"/>
</dbReference>
<evidence type="ECO:0000256" key="13">
    <source>
        <dbReference type="ARBA" id="ARBA00023075"/>
    </source>
</evidence>
<feature type="transmembrane region" description="Helical" evidence="17">
    <location>
        <begin position="146"/>
        <end position="168"/>
    </location>
</feature>
<comment type="function">
    <text evidence="1">Core subunit of the mitochondrial membrane respiratory chain NADH dehydrogenase (Complex I) that is believed to belong to the minimal assembly required for catalysis. Complex I functions in the transfer of electrons from NADH to the respiratory chain. The immediate electron acceptor for the enzyme is believed to be ubiquinone.</text>
</comment>
<evidence type="ECO:0000256" key="4">
    <source>
        <dbReference type="ARBA" id="ARBA00012944"/>
    </source>
</evidence>
<keyword evidence="10 17" id="KW-0249">Electron transport</keyword>
<evidence type="ECO:0000259" key="19">
    <source>
        <dbReference type="Pfam" id="PF01059"/>
    </source>
</evidence>
<feature type="domain" description="NADH:quinone oxidoreductase/Mrp antiporter transmembrane" evidence="18">
    <location>
        <begin position="115"/>
        <end position="404"/>
    </location>
</feature>
<proteinExistence type="inferred from homology"/>
<comment type="catalytic activity">
    <reaction evidence="16 17">
        <text>a ubiquinone + NADH + 5 H(+)(in) = a ubiquinol + NAD(+) + 4 H(+)(out)</text>
        <dbReference type="Rhea" id="RHEA:29091"/>
        <dbReference type="Rhea" id="RHEA-COMP:9565"/>
        <dbReference type="Rhea" id="RHEA-COMP:9566"/>
        <dbReference type="ChEBI" id="CHEBI:15378"/>
        <dbReference type="ChEBI" id="CHEBI:16389"/>
        <dbReference type="ChEBI" id="CHEBI:17976"/>
        <dbReference type="ChEBI" id="CHEBI:57540"/>
        <dbReference type="ChEBI" id="CHEBI:57945"/>
        <dbReference type="EC" id="7.1.1.2"/>
    </reaction>
</comment>
<feature type="transmembrane region" description="Helical" evidence="17">
    <location>
        <begin position="436"/>
        <end position="459"/>
    </location>
</feature>
<evidence type="ECO:0000256" key="3">
    <source>
        <dbReference type="ARBA" id="ARBA00009025"/>
    </source>
</evidence>
<evidence type="ECO:0000256" key="2">
    <source>
        <dbReference type="ARBA" id="ARBA00004225"/>
    </source>
</evidence>
<feature type="transmembrane region" description="Helical" evidence="17">
    <location>
        <begin position="195"/>
        <end position="217"/>
    </location>
</feature>
<evidence type="ECO:0000256" key="17">
    <source>
        <dbReference type="RuleBase" id="RU003297"/>
    </source>
</evidence>
<dbReference type="InterPro" id="IPR000260">
    <property type="entry name" value="NADH4_N"/>
</dbReference>
<reference evidence="20" key="1">
    <citation type="submission" date="2021-06" db="EMBL/GenBank/DDBJ databases">
        <authorList>
            <person name="Wu L.-X."/>
            <person name="Luo K.-N."/>
            <person name="Ding G.-H."/>
        </authorList>
    </citation>
    <scope>NUCLEOTIDE SEQUENCE</scope>
    <source>
        <tissue evidence="20">Tail muscle</tissue>
    </source>
</reference>
<dbReference type="PANTHER" id="PTHR43507">
    <property type="entry name" value="NADH-UBIQUINONE OXIDOREDUCTASE CHAIN 4"/>
    <property type="match status" value="1"/>
</dbReference>
<evidence type="ECO:0000256" key="7">
    <source>
        <dbReference type="ARBA" id="ARBA00022660"/>
    </source>
</evidence>
<comment type="function">
    <text evidence="17">Core subunit of the mitochondrial membrane respiratory chain NADH dehydrogenase (Complex I) which catalyzes electron transfer from NADH through the respiratory chain, using ubiquinone as an electron acceptor. Essential for the catalytic activity and assembly of complex I.</text>
</comment>
<keyword evidence="14 17" id="KW-0496">Mitochondrion</keyword>
<geneLocation type="mitochondrion" evidence="20"/>
<evidence type="ECO:0000259" key="18">
    <source>
        <dbReference type="Pfam" id="PF00361"/>
    </source>
</evidence>
<dbReference type="GO" id="GO:0048039">
    <property type="term" value="F:ubiquinone binding"/>
    <property type="evidence" value="ECO:0007669"/>
    <property type="project" value="TreeGrafter"/>
</dbReference>
<comment type="subcellular location">
    <subcellularLocation>
        <location evidence="2 17">Mitochondrion membrane</location>
        <topology evidence="2 17">Multi-pass membrane protein</topology>
    </subcellularLocation>
</comment>
<dbReference type="NCBIfam" id="TIGR01972">
    <property type="entry name" value="NDH_I_M"/>
    <property type="match status" value="1"/>
</dbReference>
<name>A0A8K1N468_9SAUR</name>
<dbReference type="Pfam" id="PF00361">
    <property type="entry name" value="Proton_antipo_M"/>
    <property type="match status" value="1"/>
</dbReference>
<feature type="transmembrane region" description="Helical" evidence="17">
    <location>
        <begin position="224"/>
        <end position="245"/>
    </location>
</feature>
<keyword evidence="13 17" id="KW-0830">Ubiquinone</keyword>
<dbReference type="GO" id="GO:0042773">
    <property type="term" value="P:ATP synthesis coupled electron transport"/>
    <property type="evidence" value="ECO:0007669"/>
    <property type="project" value="InterPro"/>
</dbReference>
<keyword evidence="11 17" id="KW-1133">Transmembrane helix</keyword>
<dbReference type="Pfam" id="PF01059">
    <property type="entry name" value="Oxidored_q5_N"/>
    <property type="match status" value="1"/>
</dbReference>
<dbReference type="PANTHER" id="PTHR43507:SF20">
    <property type="entry name" value="NADH-UBIQUINONE OXIDOREDUCTASE CHAIN 4"/>
    <property type="match status" value="1"/>
</dbReference>
<evidence type="ECO:0000256" key="15">
    <source>
        <dbReference type="ARBA" id="ARBA00023136"/>
    </source>
</evidence>
<dbReference type="GO" id="GO:0031966">
    <property type="term" value="C:mitochondrial membrane"/>
    <property type="evidence" value="ECO:0007669"/>
    <property type="project" value="UniProtKB-SubCell"/>
</dbReference>
<feature type="transmembrane region" description="Helical" evidence="17">
    <location>
        <begin position="257"/>
        <end position="278"/>
    </location>
</feature>
<feature type="transmembrane region" description="Helical" evidence="17">
    <location>
        <begin position="394"/>
        <end position="415"/>
    </location>
</feature>
<evidence type="ECO:0000256" key="6">
    <source>
        <dbReference type="ARBA" id="ARBA00022448"/>
    </source>
</evidence>
<feature type="transmembrane region" description="Helical" evidence="17">
    <location>
        <begin position="343"/>
        <end position="363"/>
    </location>
</feature>
<organism evidence="20">
    <name type="scientific">Takydromus kuehnei</name>
    <dbReference type="NCBI Taxonomy" id="118846"/>
    <lineage>
        <taxon>Eukaryota</taxon>
        <taxon>Metazoa</taxon>
        <taxon>Chordata</taxon>
        <taxon>Craniata</taxon>
        <taxon>Vertebrata</taxon>
        <taxon>Euteleostomi</taxon>
        <taxon>Lepidosauria</taxon>
        <taxon>Squamata</taxon>
        <taxon>Bifurcata</taxon>
        <taxon>Unidentata</taxon>
        <taxon>Episquamata</taxon>
        <taxon>Laterata</taxon>
        <taxon>Lacertibaenia</taxon>
        <taxon>Lacertidae</taxon>
        <taxon>Takydromus</taxon>
    </lineage>
</organism>
<feature type="transmembrane region" description="Helical" evidence="17">
    <location>
        <begin position="117"/>
        <end position="134"/>
    </location>
</feature>
<evidence type="ECO:0000256" key="8">
    <source>
        <dbReference type="ARBA" id="ARBA00022692"/>
    </source>
</evidence>
<feature type="transmembrane region" description="Helical" evidence="17">
    <location>
        <begin position="310"/>
        <end position="331"/>
    </location>
</feature>
<evidence type="ECO:0000256" key="5">
    <source>
        <dbReference type="ARBA" id="ARBA00021006"/>
    </source>
</evidence>
<evidence type="ECO:0000256" key="14">
    <source>
        <dbReference type="ARBA" id="ARBA00023128"/>
    </source>
</evidence>
<keyword evidence="8 17" id="KW-0812">Transmembrane</keyword>
<feature type="transmembrane region" description="Helical" evidence="17">
    <location>
        <begin position="285"/>
        <end position="304"/>
    </location>
</feature>
<feature type="domain" description="NADH:ubiquinone oxidoreductase chain 4 N-terminal" evidence="19">
    <location>
        <begin position="1"/>
        <end position="110"/>
    </location>
</feature>
<keyword evidence="12 17" id="KW-0520">NAD</keyword>
<dbReference type="InterPro" id="IPR003918">
    <property type="entry name" value="NADH_UbQ_OxRdtase"/>
</dbReference>
<evidence type="ECO:0000313" key="20">
    <source>
        <dbReference type="EMBL" id="UCU06582.1"/>
    </source>
</evidence>
<evidence type="ECO:0000256" key="12">
    <source>
        <dbReference type="ARBA" id="ARBA00023027"/>
    </source>
</evidence>
<keyword evidence="9" id="KW-1278">Translocase</keyword>
<keyword evidence="6 17" id="KW-0813">Transport</keyword>
<sequence>MLKIIIPTAFLMPSTLLLSPNTLFLVSSMYAMLLSLVSLMLLNTPMFMKITNSAIYFSCDNTSSPLIVLSCWLLPLMILASQHHLKTEPMNRKRMFLLTLVSLQTALVLTFTVSNYIMFYILFETTLIPTLIIITRWGSQAERLNAGLYFLFYTLASSLPLLVALLYLNNKHFHTSMELLFLYQPELLPTNSNCLFWIASLLAFLVKLPLYGLHLWLPKAHVEAPIAGSMVLAAILLKLGGYGLIRISSVLTPHPTSLMFPIMILALWGIMMTSSICLRQTDLKALIAYSSVSHMGLVITAIIIQTPWSLTGAMTLMIAHGLTSSALFTLANTNYERTHTRTLILVRGLQLALPLMTTWWLLINLTNMAMPPSINLIGELLIISALFNWSTPTILITGIGTLITAIYSLYMFLITQRGKMSTQFNLLTPTHTREHLTLTLHLLPMGLLIFKPSLISGLFT</sequence>
<evidence type="ECO:0000256" key="10">
    <source>
        <dbReference type="ARBA" id="ARBA00022982"/>
    </source>
</evidence>
<dbReference type="GO" id="GO:0003954">
    <property type="term" value="F:NADH dehydrogenase activity"/>
    <property type="evidence" value="ECO:0007669"/>
    <property type="project" value="TreeGrafter"/>
</dbReference>
<protein>
    <recommendedName>
        <fullName evidence="5 17">NADH-ubiquinone oxidoreductase chain 4</fullName>
        <ecNumber evidence="4 17">7.1.1.2</ecNumber>
    </recommendedName>
</protein>
<dbReference type="PRINTS" id="PR01437">
    <property type="entry name" value="NUOXDRDTASE4"/>
</dbReference>
<accession>A0A8K1N468</accession>
<dbReference type="GO" id="GO:0008137">
    <property type="term" value="F:NADH dehydrogenase (ubiquinone) activity"/>
    <property type="evidence" value="ECO:0007669"/>
    <property type="project" value="UniProtKB-UniRule"/>
</dbReference>
<keyword evidence="7 17" id="KW-0679">Respiratory chain</keyword>
<feature type="transmembrane region" description="Helical" evidence="17">
    <location>
        <begin position="21"/>
        <end position="42"/>
    </location>
</feature>
<dbReference type="InterPro" id="IPR010227">
    <property type="entry name" value="NADH_Q_OxRdtase_chainM/4"/>
</dbReference>